<dbReference type="GeneID" id="36394935"/>
<reference evidence="1 2" key="2">
    <citation type="journal article" date="2012" name="Eukaryot. Cell">
        <title>Genome update of Botrytis cinerea strains B05.10 and T4.</title>
        <authorList>
            <person name="Staats M."/>
            <person name="van Kan J.A."/>
        </authorList>
    </citation>
    <scope>NUCLEOTIDE SEQUENCE [LARGE SCALE GENOMIC DNA]</scope>
    <source>
        <strain evidence="1 2">B05.10</strain>
    </source>
</reference>
<accession>A0A384K525</accession>
<sequence>MVACMSMLSRCVPYGSLDSSTALGSKRRFTRNVTICKTPRKRSTFGIVSNKNRIQHDQIHHHDNF</sequence>
<protein>
    <submittedName>
        <fullName evidence="1">Uncharacterized protein</fullName>
    </submittedName>
</protein>
<evidence type="ECO:0000313" key="2">
    <source>
        <dbReference type="Proteomes" id="UP000001798"/>
    </source>
</evidence>
<dbReference type="Proteomes" id="UP000001798">
    <property type="component" value="Chromosome 15"/>
</dbReference>
<dbReference type="EMBL" id="CP009819">
    <property type="protein sequence ID" value="ATZ57861.1"/>
    <property type="molecule type" value="Genomic_DNA"/>
</dbReference>
<dbReference type="RefSeq" id="XP_024553399.1">
    <property type="nucleotide sequence ID" value="XM_024697583.1"/>
</dbReference>
<organism evidence="1 2">
    <name type="scientific">Botryotinia fuckeliana (strain B05.10)</name>
    <name type="common">Noble rot fungus</name>
    <name type="synonym">Botrytis cinerea</name>
    <dbReference type="NCBI Taxonomy" id="332648"/>
    <lineage>
        <taxon>Eukaryota</taxon>
        <taxon>Fungi</taxon>
        <taxon>Dikarya</taxon>
        <taxon>Ascomycota</taxon>
        <taxon>Pezizomycotina</taxon>
        <taxon>Leotiomycetes</taxon>
        <taxon>Helotiales</taxon>
        <taxon>Sclerotiniaceae</taxon>
        <taxon>Botrytis</taxon>
    </lineage>
</organism>
<reference evidence="1 2" key="3">
    <citation type="journal article" date="2017" name="Mol. Plant Pathol.">
        <title>A gapless genome sequence of the fungus Botrytis cinerea.</title>
        <authorList>
            <person name="Van Kan J.A."/>
            <person name="Stassen J.H."/>
            <person name="Mosbach A."/>
            <person name="Van Der Lee T.A."/>
            <person name="Faino L."/>
            <person name="Farmer A.D."/>
            <person name="Papasotiriou D.G."/>
            <person name="Zhou S."/>
            <person name="Seidl M.F."/>
            <person name="Cottam E."/>
            <person name="Edel D."/>
            <person name="Hahn M."/>
            <person name="Schwartz D.C."/>
            <person name="Dietrich R.A."/>
            <person name="Widdison S."/>
            <person name="Scalliet G."/>
        </authorList>
    </citation>
    <scope>NUCLEOTIDE SEQUENCE [LARGE SCALE GENOMIC DNA]</scope>
    <source>
        <strain evidence="1 2">B05.10</strain>
    </source>
</reference>
<gene>
    <name evidence="1" type="ORF">BCIN_15g03830</name>
</gene>
<reference evidence="1 2" key="1">
    <citation type="journal article" date="2011" name="PLoS Genet.">
        <title>Genomic analysis of the necrotrophic fungal pathogens Sclerotinia sclerotiorum and Botrytis cinerea.</title>
        <authorList>
            <person name="Amselem J."/>
            <person name="Cuomo C.A."/>
            <person name="van Kan J.A."/>
            <person name="Viaud M."/>
            <person name="Benito E.P."/>
            <person name="Couloux A."/>
            <person name="Coutinho P.M."/>
            <person name="de Vries R.P."/>
            <person name="Dyer P.S."/>
            <person name="Fillinger S."/>
            <person name="Fournier E."/>
            <person name="Gout L."/>
            <person name="Hahn M."/>
            <person name="Kohn L."/>
            <person name="Lapalu N."/>
            <person name="Plummer K.M."/>
            <person name="Pradier J.M."/>
            <person name="Quevillon E."/>
            <person name="Sharon A."/>
            <person name="Simon A."/>
            <person name="ten Have A."/>
            <person name="Tudzynski B."/>
            <person name="Tudzynski P."/>
            <person name="Wincker P."/>
            <person name="Andrew M."/>
            <person name="Anthouard V."/>
            <person name="Beever R.E."/>
            <person name="Beffa R."/>
            <person name="Benoit I."/>
            <person name="Bouzid O."/>
            <person name="Brault B."/>
            <person name="Chen Z."/>
            <person name="Choquer M."/>
            <person name="Collemare J."/>
            <person name="Cotton P."/>
            <person name="Danchin E.G."/>
            <person name="Da Silva C."/>
            <person name="Gautier A."/>
            <person name="Giraud C."/>
            <person name="Giraud T."/>
            <person name="Gonzalez C."/>
            <person name="Grossetete S."/>
            <person name="Guldener U."/>
            <person name="Henrissat B."/>
            <person name="Howlett B.J."/>
            <person name="Kodira C."/>
            <person name="Kretschmer M."/>
            <person name="Lappartient A."/>
            <person name="Leroch M."/>
            <person name="Levis C."/>
            <person name="Mauceli E."/>
            <person name="Neuveglise C."/>
            <person name="Oeser B."/>
            <person name="Pearson M."/>
            <person name="Poulain J."/>
            <person name="Poussereau N."/>
            <person name="Quesneville H."/>
            <person name="Rascle C."/>
            <person name="Schumacher J."/>
            <person name="Segurens B."/>
            <person name="Sexton A."/>
            <person name="Silva E."/>
            <person name="Sirven C."/>
            <person name="Soanes D.M."/>
            <person name="Talbot N.J."/>
            <person name="Templeton M."/>
            <person name="Yandava C."/>
            <person name="Yarden O."/>
            <person name="Zeng Q."/>
            <person name="Rollins J.A."/>
            <person name="Lebrun M.H."/>
            <person name="Dickman M."/>
        </authorList>
    </citation>
    <scope>NUCLEOTIDE SEQUENCE [LARGE SCALE GENOMIC DNA]</scope>
    <source>
        <strain evidence="1 2">B05.10</strain>
    </source>
</reference>
<name>A0A384K525_BOTFB</name>
<dbReference type="AlphaFoldDB" id="A0A384K525"/>
<keyword evidence="2" id="KW-1185">Reference proteome</keyword>
<proteinExistence type="predicted"/>
<dbReference type="KEGG" id="bfu:BCIN_15g03830"/>
<evidence type="ECO:0000313" key="1">
    <source>
        <dbReference type="EMBL" id="ATZ57861.1"/>
    </source>
</evidence>